<dbReference type="PANTHER" id="PTHR43235:SF1">
    <property type="entry name" value="GLUTAMINE AMIDOTRANSFERASE PB2B2.05-RELATED"/>
    <property type="match status" value="1"/>
</dbReference>
<dbReference type="PANTHER" id="PTHR43235">
    <property type="entry name" value="GLUTAMINE AMIDOTRANSFERASE PB2B2.05-RELATED"/>
    <property type="match status" value="1"/>
</dbReference>
<dbReference type="InterPro" id="IPR044668">
    <property type="entry name" value="PuuD-like"/>
</dbReference>
<dbReference type="Pfam" id="PF07722">
    <property type="entry name" value="Peptidase_C26"/>
    <property type="match status" value="1"/>
</dbReference>
<dbReference type="PROSITE" id="PS51273">
    <property type="entry name" value="GATASE_TYPE_1"/>
    <property type="match status" value="1"/>
</dbReference>
<dbReference type="KEGG" id="ain:Acin_2453"/>
<dbReference type="InterPro" id="IPR011697">
    <property type="entry name" value="Peptidase_C26"/>
</dbReference>
<dbReference type="HOGENOM" id="CLU_030756_2_1_9"/>
<dbReference type="GO" id="GO:0005829">
    <property type="term" value="C:cytosol"/>
    <property type="evidence" value="ECO:0007669"/>
    <property type="project" value="TreeGrafter"/>
</dbReference>
<dbReference type="EMBL" id="CP003058">
    <property type="protein sequence ID" value="AEQ23645.1"/>
    <property type="molecule type" value="Genomic_DNA"/>
</dbReference>
<protein>
    <submittedName>
        <fullName evidence="1">Glutamine amidotransferase</fullName>
    </submittedName>
</protein>
<gene>
    <name evidence="1" type="ordered locus">Acin_2453</name>
</gene>
<dbReference type="Gene3D" id="3.40.50.880">
    <property type="match status" value="1"/>
</dbReference>
<dbReference type="Proteomes" id="UP000007093">
    <property type="component" value="Chromosome"/>
</dbReference>
<accession>G4Q8D5</accession>
<dbReference type="InParanoid" id="G4Q8D5"/>
<proteinExistence type="predicted"/>
<organism evidence="1 2">
    <name type="scientific">Acidaminococcus intestini (strain RyC-MR95)</name>
    <dbReference type="NCBI Taxonomy" id="568816"/>
    <lineage>
        <taxon>Bacteria</taxon>
        <taxon>Bacillati</taxon>
        <taxon>Bacillota</taxon>
        <taxon>Negativicutes</taxon>
        <taxon>Acidaminococcales</taxon>
        <taxon>Acidaminococcaceae</taxon>
        <taxon>Acidaminococcus</taxon>
    </lineage>
</organism>
<dbReference type="PATRIC" id="fig|568816.4.peg.2382"/>
<dbReference type="AlphaFoldDB" id="G4Q8D5"/>
<dbReference type="GO" id="GO:0033969">
    <property type="term" value="F:gamma-glutamyl-gamma-aminobutyrate hydrolase activity"/>
    <property type="evidence" value="ECO:0007669"/>
    <property type="project" value="TreeGrafter"/>
</dbReference>
<keyword evidence="1" id="KW-0808">Transferase</keyword>
<dbReference type="eggNOG" id="COG2071">
    <property type="taxonomic scope" value="Bacteria"/>
</dbReference>
<evidence type="ECO:0000313" key="2">
    <source>
        <dbReference type="Proteomes" id="UP000007093"/>
    </source>
</evidence>
<dbReference type="GO" id="GO:0016740">
    <property type="term" value="F:transferase activity"/>
    <property type="evidence" value="ECO:0007669"/>
    <property type="project" value="UniProtKB-KW"/>
</dbReference>
<keyword evidence="2" id="KW-1185">Reference proteome</keyword>
<keyword evidence="1" id="KW-0315">Glutamine amidotransferase</keyword>
<name>G4Q8D5_ACIIR</name>
<dbReference type="InterPro" id="IPR029062">
    <property type="entry name" value="Class_I_gatase-like"/>
</dbReference>
<dbReference type="CDD" id="cd01745">
    <property type="entry name" value="GATase1_2"/>
    <property type="match status" value="1"/>
</dbReference>
<dbReference type="SUPFAM" id="SSF52317">
    <property type="entry name" value="Class I glutamine amidotransferase-like"/>
    <property type="match status" value="1"/>
</dbReference>
<dbReference type="GO" id="GO:0006598">
    <property type="term" value="P:polyamine catabolic process"/>
    <property type="evidence" value="ECO:0007669"/>
    <property type="project" value="TreeGrafter"/>
</dbReference>
<evidence type="ECO:0000313" key="1">
    <source>
        <dbReference type="EMBL" id="AEQ23645.1"/>
    </source>
</evidence>
<reference evidence="1 2" key="1">
    <citation type="journal article" date="2011" name="J. Bacteriol.">
        <title>Complete genome sequence of Acidaminococcus intestini RYC-MR95, a Gram-negative bacterium from the phylum Firmicutes.</title>
        <authorList>
            <person name="D'Auria G."/>
            <person name="Galan J.C."/>
            <person name="Rodriguez-Alcayna M."/>
            <person name="Moya A."/>
            <person name="Baquero F."/>
            <person name="Latorre A."/>
        </authorList>
    </citation>
    <scope>NUCLEOTIDE SEQUENCE [LARGE SCALE GENOMIC DNA]</scope>
    <source>
        <strain evidence="1 2">RyC-MR95</strain>
    </source>
</reference>
<sequence>MIFMSKKIRIGLVSRTLTLRDEVPTYQKAPYVPRDIVTILGELSALPIVFPDVEGASGKDYVDLADALFLPGGQDVDPTLFGEEPTWKVGGADYKMDRFEIDLIRAFYEAGKPIFGICRGIQVLNIALGGTVYQDLQADCPSAYIGHSQKAYGAYPVHHVNVKKGSLLHAALGDTAYVNSRHHQALKDVAKGLVVTAMAPDGVIEGIESAGSDQVAAVQWHPENMWREHPEMRALFEQFIARVEKSVQK</sequence>